<protein>
    <submittedName>
        <fullName evidence="1">Uncharacterized protein</fullName>
    </submittedName>
</protein>
<organism evidence="1 2">
    <name type="scientific">Patella caerulea</name>
    <name type="common">Rayed Mediterranean limpet</name>
    <dbReference type="NCBI Taxonomy" id="87958"/>
    <lineage>
        <taxon>Eukaryota</taxon>
        <taxon>Metazoa</taxon>
        <taxon>Spiralia</taxon>
        <taxon>Lophotrochozoa</taxon>
        <taxon>Mollusca</taxon>
        <taxon>Gastropoda</taxon>
        <taxon>Patellogastropoda</taxon>
        <taxon>Patelloidea</taxon>
        <taxon>Patellidae</taxon>
        <taxon>Patella</taxon>
    </lineage>
</organism>
<evidence type="ECO:0000313" key="2">
    <source>
        <dbReference type="Proteomes" id="UP001347796"/>
    </source>
</evidence>
<name>A0AAN8IZ11_PATCE</name>
<dbReference type="GO" id="GO:0016887">
    <property type="term" value="F:ATP hydrolysis activity"/>
    <property type="evidence" value="ECO:0007669"/>
    <property type="project" value="InterPro"/>
</dbReference>
<dbReference type="InterPro" id="IPR031248">
    <property type="entry name" value="RNF213"/>
</dbReference>
<accession>A0AAN8IZ11</accession>
<dbReference type="PANTHER" id="PTHR22605:SF16">
    <property type="entry name" value="E3 UBIQUITIN-PROTEIN LIGASE RNF213"/>
    <property type="match status" value="1"/>
</dbReference>
<proteinExistence type="predicted"/>
<keyword evidence="2" id="KW-1185">Reference proteome</keyword>
<dbReference type="EMBL" id="JAZGQO010000015">
    <property type="protein sequence ID" value="KAK6168602.1"/>
    <property type="molecule type" value="Genomic_DNA"/>
</dbReference>
<dbReference type="GO" id="GO:0004842">
    <property type="term" value="F:ubiquitin-protein transferase activity"/>
    <property type="evidence" value="ECO:0007669"/>
    <property type="project" value="InterPro"/>
</dbReference>
<dbReference type="PANTHER" id="PTHR22605">
    <property type="entry name" value="RZ-TYPE DOMAIN-CONTAINING PROTEIN"/>
    <property type="match status" value="1"/>
</dbReference>
<gene>
    <name evidence="1" type="ORF">SNE40_019800</name>
</gene>
<sequence>MEKSLADANQKMVENSNSDEDNLLKILYEVESQADNMGLENLEINPIIWRYRERITVEHFLRQFQLKVIDRETEHDAQTYQLIRLFKQEKYYLQVLQFLPDIIKLQHTLMQTFCRQIDRSEAQYLTIETVLKKYFDGNNEMVLELENLIRTWETIKEKLISHVCQLRDGKRLVIPEEFHNMKIDQSTKLDFILPSVKGPGVCSYVMTEYLLRKHNSCLESYCLLTKQRFEDIPVVEIKDVSLYHLIAFHLEKDILPLVISNCNYSFQLENCGTEETYDFAGFENQLKDSVFTRKSRIKTEGHIIPIDTMLFKADSSNAVVFSALRSNIPQVSMNPVLKHQLSEEIQKLPDICDSLNNLDIANSFLKSLGGNPEGSLHQFMSDTLKMRTTVLSQTARNECKLKHLQCLWLTLSFEKDKILAASSKESFVDLDDEVKQEMEDNDSNYFLQEYQKFGVDKLNVLLHLIYDSILLRIAQTKDPQDDVDFREMRLRDILMTELDTSTYTEPPTEHEQLGIDMFIDWPESVVGSQAIHVWNLLLKLYMKKMGEL</sequence>
<evidence type="ECO:0000313" key="1">
    <source>
        <dbReference type="EMBL" id="KAK6168602.1"/>
    </source>
</evidence>
<reference evidence="1 2" key="1">
    <citation type="submission" date="2024-01" db="EMBL/GenBank/DDBJ databases">
        <title>The genome of the rayed Mediterranean limpet Patella caerulea (Linnaeus, 1758).</title>
        <authorList>
            <person name="Anh-Thu Weber A."/>
            <person name="Halstead-Nussloch G."/>
        </authorList>
    </citation>
    <scope>NUCLEOTIDE SEQUENCE [LARGE SCALE GENOMIC DNA]</scope>
    <source>
        <strain evidence="1">AATW-2023a</strain>
        <tissue evidence="1">Whole specimen</tissue>
    </source>
</reference>
<dbReference type="AlphaFoldDB" id="A0AAN8IZ11"/>
<dbReference type="Proteomes" id="UP001347796">
    <property type="component" value="Unassembled WGS sequence"/>
</dbReference>
<comment type="caution">
    <text evidence="1">The sequence shown here is derived from an EMBL/GenBank/DDBJ whole genome shotgun (WGS) entry which is preliminary data.</text>
</comment>